<comment type="subcellular location">
    <subcellularLocation>
        <location evidence="1 12">Mitochondrion inner membrane</location>
        <topology evidence="1 12">Multi-pass membrane protein</topology>
    </subcellularLocation>
</comment>
<protein>
    <recommendedName>
        <fullName evidence="12">Magnesium transporter</fullName>
    </recommendedName>
</protein>
<dbReference type="GO" id="GO:0045016">
    <property type="term" value="P:mitochondrial magnesium ion transmembrane transport"/>
    <property type="evidence" value="ECO:0007669"/>
    <property type="project" value="TreeGrafter"/>
</dbReference>
<evidence type="ECO:0000256" key="13">
    <source>
        <dbReference type="SAM" id="Coils"/>
    </source>
</evidence>
<feature type="region of interest" description="Disordered" evidence="14">
    <location>
        <begin position="108"/>
        <end position="141"/>
    </location>
</feature>
<keyword evidence="7 12" id="KW-1133">Transmembrane helix</keyword>
<evidence type="ECO:0000256" key="5">
    <source>
        <dbReference type="ARBA" id="ARBA00022842"/>
    </source>
</evidence>
<evidence type="ECO:0000256" key="7">
    <source>
        <dbReference type="ARBA" id="ARBA00022989"/>
    </source>
</evidence>
<evidence type="ECO:0000256" key="3">
    <source>
        <dbReference type="ARBA" id="ARBA00022448"/>
    </source>
</evidence>
<comment type="caution">
    <text evidence="15">The sequence shown here is derived from an EMBL/GenBank/DDBJ whole genome shotgun (WGS) entry which is preliminary data.</text>
</comment>
<dbReference type="Proteomes" id="UP000536275">
    <property type="component" value="Unassembled WGS sequence"/>
</dbReference>
<feature type="transmembrane region" description="Helical" evidence="12">
    <location>
        <begin position="413"/>
        <end position="432"/>
    </location>
</feature>
<reference evidence="15 16" key="1">
    <citation type="submission" date="2020-03" db="EMBL/GenBank/DDBJ databases">
        <title>FDA dAtabase for Regulatory Grade micrObial Sequences (FDA-ARGOS): Supporting development and validation of Infectious Disease Dx tests.</title>
        <authorList>
            <person name="Campos J."/>
            <person name="Goldberg B."/>
            <person name="Tallon L."/>
            <person name="Sadzewicz L."/>
            <person name="Vavikolanu K."/>
            <person name="Mehta A."/>
            <person name="Aluvathingal J."/>
            <person name="Nadendla S."/>
            <person name="Nandy P."/>
            <person name="Geyer C."/>
            <person name="Yan Y."/>
            <person name="Sichtig H."/>
        </authorList>
    </citation>
    <scope>NUCLEOTIDE SEQUENCE [LARGE SCALE GENOMIC DNA]</scope>
    <source>
        <strain evidence="15 16">FDAARGOS_656</strain>
    </source>
</reference>
<keyword evidence="13" id="KW-0175">Coiled coil</keyword>
<evidence type="ECO:0000256" key="12">
    <source>
        <dbReference type="RuleBase" id="RU366042"/>
    </source>
</evidence>
<dbReference type="CDD" id="cd12823">
    <property type="entry name" value="Mrs2_Mfm1p-like"/>
    <property type="match status" value="1"/>
</dbReference>
<evidence type="ECO:0000256" key="9">
    <source>
        <dbReference type="ARBA" id="ARBA00023136"/>
    </source>
</evidence>
<evidence type="ECO:0000256" key="10">
    <source>
        <dbReference type="ARBA" id="ARBA00037564"/>
    </source>
</evidence>
<dbReference type="FunFam" id="1.20.58.340:FF:000056">
    <property type="entry name" value="Mitochondrial inner membrane magnesium transporter LPE10"/>
    <property type="match status" value="1"/>
</dbReference>
<evidence type="ECO:0000256" key="11">
    <source>
        <dbReference type="ARBA" id="ARBA00038721"/>
    </source>
</evidence>
<dbReference type="Gene3D" id="2.40.128.330">
    <property type="match status" value="1"/>
</dbReference>
<gene>
    <name evidence="15" type="ORF">FOB64_001963</name>
</gene>
<keyword evidence="9 12" id="KW-0472">Membrane</keyword>
<dbReference type="AlphaFoldDB" id="A0A8H6BZW4"/>
<evidence type="ECO:0000256" key="4">
    <source>
        <dbReference type="ARBA" id="ARBA00022692"/>
    </source>
</evidence>
<keyword evidence="5 12" id="KW-0460">Magnesium</keyword>
<dbReference type="PANTHER" id="PTHR13890">
    <property type="entry name" value="RNA SPLICING PROTEIN MRS2, MITOCHONDRIAL"/>
    <property type="match status" value="1"/>
</dbReference>
<dbReference type="EMBL" id="JABWAD010000022">
    <property type="protein sequence ID" value="KAF6070898.1"/>
    <property type="molecule type" value="Genomic_DNA"/>
</dbReference>
<dbReference type="InterPro" id="IPR039204">
    <property type="entry name" value="MRS2-like"/>
</dbReference>
<evidence type="ECO:0000256" key="8">
    <source>
        <dbReference type="ARBA" id="ARBA00023065"/>
    </source>
</evidence>
<proteinExistence type="inferred from homology"/>
<comment type="subunit">
    <text evidence="11">Forms homooligomers. Interacts with MRS2.</text>
</comment>
<comment type="similarity">
    <text evidence="2 12">Belongs to the CorA metal ion transporter (MIT) (TC 1.A.35) family.</text>
</comment>
<comment type="function">
    <text evidence="10">Mitochondrial inner membrane magnesium transporter required for mitochondrial magnesium homeostasis. Modulates the conductance of the MRS2 channel. Involved in the splicing of mRNA group II introns in mitochondria by affecting mitochondrial magnesium concentrations, which are critical for group II intron splicing.</text>
</comment>
<evidence type="ECO:0000313" key="16">
    <source>
        <dbReference type="Proteomes" id="UP000536275"/>
    </source>
</evidence>
<evidence type="ECO:0000256" key="14">
    <source>
        <dbReference type="SAM" id="MobiDB-lite"/>
    </source>
</evidence>
<accession>A0A8H6BZW4</accession>
<feature type="transmembrane region" description="Helical" evidence="12">
    <location>
        <begin position="379"/>
        <end position="401"/>
    </location>
</feature>
<keyword evidence="12" id="KW-0496">Mitochondrion</keyword>
<evidence type="ECO:0000256" key="2">
    <source>
        <dbReference type="ARBA" id="ARBA00009765"/>
    </source>
</evidence>
<dbReference type="Gene3D" id="1.20.58.340">
    <property type="entry name" value="Magnesium transport protein CorA, transmembrane region"/>
    <property type="match status" value="1"/>
</dbReference>
<organism evidence="15 16">
    <name type="scientific">Candida albicans</name>
    <name type="common">Yeast</name>
    <dbReference type="NCBI Taxonomy" id="5476"/>
    <lineage>
        <taxon>Eukaryota</taxon>
        <taxon>Fungi</taxon>
        <taxon>Dikarya</taxon>
        <taxon>Ascomycota</taxon>
        <taxon>Saccharomycotina</taxon>
        <taxon>Pichiomycetes</taxon>
        <taxon>Debaryomycetaceae</taxon>
        <taxon>Candida/Lodderomyces clade</taxon>
        <taxon>Candida</taxon>
    </lineage>
</organism>
<dbReference type="Pfam" id="PF22099">
    <property type="entry name" value="MRS2-like"/>
    <property type="match status" value="2"/>
</dbReference>
<keyword evidence="12" id="KW-0999">Mitochondrion inner membrane</keyword>
<keyword evidence="4 12" id="KW-0812">Transmembrane</keyword>
<keyword evidence="3 12" id="KW-0813">Transport</keyword>
<feature type="coiled-coil region" evidence="13">
    <location>
        <begin position="337"/>
        <end position="371"/>
    </location>
</feature>
<keyword evidence="6" id="KW-0809">Transit peptide</keyword>
<dbReference type="GO" id="GO:0005743">
    <property type="term" value="C:mitochondrial inner membrane"/>
    <property type="evidence" value="ECO:0007669"/>
    <property type="project" value="UniProtKB-SubCell"/>
</dbReference>
<sequence length="453" mass="51135">MIPIRSSITRILPNGFLSKPFLRQLNKKSKPNPHKNKNFDSFNEVFIHKTLLSSIKQHNDTDYVRCSIFNANGDMIQHGKEILKSQFIKRYNLTPRDFRKFNWQRSATGTTTTSSSSSSSAGQTSSGTSKSSSSSSSSSSPHSTISALSLSNSSLGSSTNVDIVPNITIRRNSILVQLLNIRALINHDQLIIFDNSSSFQNSHVSSYTHSQFLKDLSQRLKSTNLDGLPFEFKALEGILIYIVSNLNMEMKVHNTVLQNIITGLEDSIDRNKLRYLLIESKKIHQFHRKITLIKNCLEDLLENDDELNDLYITEKFNSEGDGQPRQGTNHEEIEMLLENYYQTIDEIVQIVENLKNQIKTTEDLINVVLDSNRNQLMLLGLKFSTGLLSMGVALYVSALYGMNLENFIEEIDGGFEVVTVVSTIALIALLLFSVKQLKKVEKVTMTSLNDQRK</sequence>
<evidence type="ECO:0000313" key="15">
    <source>
        <dbReference type="EMBL" id="KAF6070898.1"/>
    </source>
</evidence>
<name>A0A8H6BZW4_CANAX</name>
<evidence type="ECO:0000256" key="1">
    <source>
        <dbReference type="ARBA" id="ARBA00004448"/>
    </source>
</evidence>
<evidence type="ECO:0000256" key="6">
    <source>
        <dbReference type="ARBA" id="ARBA00022946"/>
    </source>
</evidence>
<keyword evidence="8 12" id="KW-0406">Ion transport</keyword>
<dbReference type="GO" id="GO:0015095">
    <property type="term" value="F:magnesium ion transmembrane transporter activity"/>
    <property type="evidence" value="ECO:0007669"/>
    <property type="project" value="TreeGrafter"/>
</dbReference>
<dbReference type="PANTHER" id="PTHR13890:SF0">
    <property type="entry name" value="MAGNESIUM TRANSPORTER MRS2 HOMOLOG, MITOCHONDRIAL"/>
    <property type="match status" value="1"/>
</dbReference>